<dbReference type="Proteomes" id="UP000195043">
    <property type="component" value="Unassembled WGS sequence"/>
</dbReference>
<dbReference type="GO" id="GO:0043565">
    <property type="term" value="F:sequence-specific DNA binding"/>
    <property type="evidence" value="ECO:0007669"/>
    <property type="project" value="InterPro"/>
</dbReference>
<dbReference type="Gene3D" id="2.60.120.280">
    <property type="entry name" value="Regulatory protein AraC"/>
    <property type="match status" value="1"/>
</dbReference>
<dbReference type="PANTHER" id="PTHR43280">
    <property type="entry name" value="ARAC-FAMILY TRANSCRIPTIONAL REGULATOR"/>
    <property type="match status" value="1"/>
</dbReference>
<evidence type="ECO:0000313" key="5">
    <source>
        <dbReference type="EMBL" id="OTN75645.1"/>
    </source>
</evidence>
<name>A0A242A3N0_9ENTE</name>
<dbReference type="SMART" id="SM00342">
    <property type="entry name" value="HTH_ARAC"/>
    <property type="match status" value="1"/>
</dbReference>
<keyword evidence="1" id="KW-0805">Transcription regulation</keyword>
<sequence length="293" mass="34748">MDYWEKANHSWSTDSLRYINTSTKKERELFYYIQEIGYFKASKPYFTERENLPSYLIKFTLSGKGELFYQGKRTIIEAGDVFFIDCKEYQHYKTISHEPWEMDWIHIYGSNSRAFYEEFIKNGSNTFRTTQKGLVQNPIHLIIQDLLMLQQEPNAKTAFQSSIFIHQLLNELLLQKYRQDFSSTDIPDYVLAMRALIDDEFRQPITLERLEETFHRNKYQLVKAFSKYIGAPPIDYQISKRISYAKDLLRYSKMSIKEISMAIGIDNTAYFSRLFKSKVGLSPSDYRQTENGR</sequence>
<dbReference type="OrthoDB" id="62429at2"/>
<dbReference type="InterPro" id="IPR018062">
    <property type="entry name" value="HTH_AraC-typ_CS"/>
</dbReference>
<dbReference type="SUPFAM" id="SSF51215">
    <property type="entry name" value="Regulatory protein AraC"/>
    <property type="match status" value="1"/>
</dbReference>
<dbReference type="Pfam" id="PF02311">
    <property type="entry name" value="AraC_binding"/>
    <property type="match status" value="1"/>
</dbReference>
<dbReference type="InterPro" id="IPR018060">
    <property type="entry name" value="HTH_AraC"/>
</dbReference>
<dbReference type="AlphaFoldDB" id="A0A242A3N0"/>
<dbReference type="InterPro" id="IPR020449">
    <property type="entry name" value="Tscrpt_reg_AraC-type_HTH"/>
</dbReference>
<dbReference type="PROSITE" id="PS00041">
    <property type="entry name" value="HTH_ARAC_FAMILY_1"/>
    <property type="match status" value="1"/>
</dbReference>
<comment type="caution">
    <text evidence="5">The sequence shown here is derived from an EMBL/GenBank/DDBJ whole genome shotgun (WGS) entry which is preliminary data.</text>
</comment>
<dbReference type="PROSITE" id="PS01124">
    <property type="entry name" value="HTH_ARAC_FAMILY_2"/>
    <property type="match status" value="1"/>
</dbReference>
<dbReference type="Gene3D" id="1.10.10.60">
    <property type="entry name" value="Homeodomain-like"/>
    <property type="match status" value="2"/>
</dbReference>
<gene>
    <name evidence="5" type="ORF">A5886_000720</name>
</gene>
<dbReference type="InterPro" id="IPR037923">
    <property type="entry name" value="HTH-like"/>
</dbReference>
<accession>A0A242A3N0</accession>
<dbReference type="Pfam" id="PF12833">
    <property type="entry name" value="HTH_18"/>
    <property type="match status" value="1"/>
</dbReference>
<keyword evidence="6" id="KW-1185">Reference proteome</keyword>
<organism evidence="5 6">
    <name type="scientific">Candidatus Enterococcus testudinis</name>
    <dbReference type="NCBI Taxonomy" id="1834191"/>
    <lineage>
        <taxon>Bacteria</taxon>
        <taxon>Bacillati</taxon>
        <taxon>Bacillota</taxon>
        <taxon>Bacilli</taxon>
        <taxon>Lactobacillales</taxon>
        <taxon>Enterococcaceae</taxon>
        <taxon>Enterococcus</taxon>
    </lineage>
</organism>
<evidence type="ECO:0000256" key="1">
    <source>
        <dbReference type="ARBA" id="ARBA00023015"/>
    </source>
</evidence>
<dbReference type="InterPro" id="IPR009057">
    <property type="entry name" value="Homeodomain-like_sf"/>
</dbReference>
<reference evidence="5 6" key="1">
    <citation type="submission" date="2017-05" db="EMBL/GenBank/DDBJ databases">
        <title>The Genome Sequence of Enterococcus sp. 8G7_MSG3316.</title>
        <authorList>
            <consortium name="The Broad Institute Genomics Platform"/>
            <consortium name="The Broad Institute Genomic Center for Infectious Diseases"/>
            <person name="Earl A."/>
            <person name="Manson A."/>
            <person name="Schwartman J."/>
            <person name="Gilmore M."/>
            <person name="Abouelleil A."/>
            <person name="Cao P."/>
            <person name="Chapman S."/>
            <person name="Cusick C."/>
            <person name="Shea T."/>
            <person name="Young S."/>
            <person name="Neafsey D."/>
            <person name="Nusbaum C."/>
            <person name="Birren B."/>
        </authorList>
    </citation>
    <scope>NUCLEOTIDE SEQUENCE [LARGE SCALE GENOMIC DNA]</scope>
    <source>
        <strain evidence="5 6">8G7_MSG3316</strain>
    </source>
</reference>
<evidence type="ECO:0000256" key="2">
    <source>
        <dbReference type="ARBA" id="ARBA00023125"/>
    </source>
</evidence>
<dbReference type="InterPro" id="IPR003313">
    <property type="entry name" value="AraC-bd"/>
</dbReference>
<dbReference type="RefSeq" id="WP_086273680.1">
    <property type="nucleotide sequence ID" value="NZ_NGKU01000001.1"/>
</dbReference>
<dbReference type="PANTHER" id="PTHR43280:SF28">
    <property type="entry name" value="HTH-TYPE TRANSCRIPTIONAL ACTIVATOR RHAS"/>
    <property type="match status" value="1"/>
</dbReference>
<dbReference type="STRING" id="1834191.A5886_000720"/>
<dbReference type="PRINTS" id="PR00032">
    <property type="entry name" value="HTHARAC"/>
</dbReference>
<proteinExistence type="predicted"/>
<keyword evidence="3" id="KW-0804">Transcription</keyword>
<feature type="domain" description="HTH araC/xylS-type" evidence="4">
    <location>
        <begin position="191"/>
        <end position="289"/>
    </location>
</feature>
<keyword evidence="2" id="KW-0238">DNA-binding</keyword>
<protein>
    <recommendedName>
        <fullName evidence="4">HTH araC/xylS-type domain-containing protein</fullName>
    </recommendedName>
</protein>
<evidence type="ECO:0000313" key="6">
    <source>
        <dbReference type="Proteomes" id="UP000195043"/>
    </source>
</evidence>
<dbReference type="SUPFAM" id="SSF46689">
    <property type="entry name" value="Homeodomain-like"/>
    <property type="match status" value="1"/>
</dbReference>
<dbReference type="GO" id="GO:0003700">
    <property type="term" value="F:DNA-binding transcription factor activity"/>
    <property type="evidence" value="ECO:0007669"/>
    <property type="project" value="InterPro"/>
</dbReference>
<dbReference type="EMBL" id="NGKU01000001">
    <property type="protein sequence ID" value="OTN75645.1"/>
    <property type="molecule type" value="Genomic_DNA"/>
</dbReference>
<evidence type="ECO:0000256" key="3">
    <source>
        <dbReference type="ARBA" id="ARBA00023163"/>
    </source>
</evidence>
<evidence type="ECO:0000259" key="4">
    <source>
        <dbReference type="PROSITE" id="PS01124"/>
    </source>
</evidence>